<dbReference type="Pfam" id="PF20250">
    <property type="entry name" value="FapA_N"/>
    <property type="match status" value="1"/>
</dbReference>
<dbReference type="Proteomes" id="UP000717624">
    <property type="component" value="Unassembled WGS sequence"/>
</dbReference>
<evidence type="ECO:0000256" key="1">
    <source>
        <dbReference type="SAM" id="Coils"/>
    </source>
</evidence>
<sequence length="470" mass="51153">MEGIGEKRLEVSISKDELKAEITIRASQSPMDVTVTEQEVRQALEQSGITYGIIEQAIEQLCQSPQKYVNQPLLIAVGLPPVPGTDAKIEYPYEKKETDEHKPKELDDGRVDYYSLNTIANISKGQLIAQKIPATAGEAGMSVKGIKIPAKAGKEVTIKAGKNVVFNQDRTLLYAAIDGQVSFTDKDKVNVFPIYEVNGDVDFSVGNIDFIGNVIIRGSVPTGFRIKASGDIRVLGNVEGAELEAGGSIEIKSGIVAQEKGFVKAGRDVRTSFIQNGNVTAGNEIFVSQSIMFSNVRAGKNIFCNGAKGIIIGGTLQAGEQIVARVIGNSSSTPTVLEVGVKPELREELVQLKRQIQVAYENMRKTEQGLNVLSQILAANGELSPDKKALQVKLANTRLVLEKELKTHEARKKELEIELEGETPAKIEASTIMYPGIKLVFGNLVRFIKQEISRARFMVIQGEITTVTIV</sequence>
<feature type="domain" description="Flagellar Assembly Protein A N-terminal region" evidence="2">
    <location>
        <begin position="10"/>
        <end position="185"/>
    </location>
</feature>
<dbReference type="EMBL" id="JAFBEB010000006">
    <property type="protein sequence ID" value="MBM7590600.1"/>
    <property type="molecule type" value="Genomic_DNA"/>
</dbReference>
<keyword evidence="1" id="KW-0175">Coiled coil</keyword>
<organism evidence="3 4">
    <name type="scientific">Brevibacillus fulvus</name>
    <dbReference type="NCBI Taxonomy" id="1125967"/>
    <lineage>
        <taxon>Bacteria</taxon>
        <taxon>Bacillati</taxon>
        <taxon>Bacillota</taxon>
        <taxon>Bacilli</taxon>
        <taxon>Bacillales</taxon>
        <taxon>Paenibacillaceae</taxon>
        <taxon>Brevibacillus</taxon>
    </lineage>
</organism>
<reference evidence="3" key="1">
    <citation type="submission" date="2021-01" db="EMBL/GenBank/DDBJ databases">
        <title>Genomic Encyclopedia of Type Strains, Phase IV (KMG-IV): sequencing the most valuable type-strain genomes for metagenomic binning, comparative biology and taxonomic classification.</title>
        <authorList>
            <person name="Goeker M."/>
        </authorList>
    </citation>
    <scope>NUCLEOTIDE SEQUENCE</scope>
    <source>
        <strain evidence="3">DSM 25523</strain>
    </source>
</reference>
<name>A0A938XZL4_9BACL</name>
<dbReference type="PANTHER" id="PTHR38032:SF1">
    <property type="entry name" value="RNA-BINDING PROTEIN KHPB N-TERMINAL DOMAIN-CONTAINING PROTEIN"/>
    <property type="match status" value="1"/>
</dbReference>
<dbReference type="SUPFAM" id="SSF63848">
    <property type="entry name" value="Cell-division inhibitor MinC, C-terminal domain"/>
    <property type="match status" value="1"/>
</dbReference>
<dbReference type="RefSeq" id="WP_204518338.1">
    <property type="nucleotide sequence ID" value="NZ_BAABIN010000002.1"/>
</dbReference>
<keyword evidence="4" id="KW-1185">Reference proteome</keyword>
<feature type="coiled-coil region" evidence="1">
    <location>
        <begin position="342"/>
        <end position="369"/>
    </location>
</feature>
<dbReference type="GO" id="GO:0000902">
    <property type="term" value="P:cell morphogenesis"/>
    <property type="evidence" value="ECO:0007669"/>
    <property type="project" value="InterPro"/>
</dbReference>
<comment type="caution">
    <text evidence="3">The sequence shown here is derived from an EMBL/GenBank/DDBJ whole genome shotgun (WGS) entry which is preliminary data.</text>
</comment>
<dbReference type="InterPro" id="IPR046865">
    <property type="entry name" value="FapA_b_solenoid"/>
</dbReference>
<dbReference type="InterPro" id="IPR005646">
    <property type="entry name" value="FapA"/>
</dbReference>
<dbReference type="InterPro" id="IPR046866">
    <property type="entry name" value="FapA_N"/>
</dbReference>
<dbReference type="PANTHER" id="PTHR38032">
    <property type="entry name" value="POLYMERASE-RELATED"/>
    <property type="match status" value="1"/>
</dbReference>
<evidence type="ECO:0000259" key="2">
    <source>
        <dbReference type="Pfam" id="PF20250"/>
    </source>
</evidence>
<dbReference type="InterPro" id="IPR036145">
    <property type="entry name" value="MinC_C_sf"/>
</dbReference>
<proteinExistence type="predicted"/>
<gene>
    <name evidence="3" type="ORF">JOD01_002204</name>
</gene>
<accession>A0A938XZL4</accession>
<evidence type="ECO:0000313" key="4">
    <source>
        <dbReference type="Proteomes" id="UP000717624"/>
    </source>
</evidence>
<evidence type="ECO:0000313" key="3">
    <source>
        <dbReference type="EMBL" id="MBM7590600.1"/>
    </source>
</evidence>
<protein>
    <submittedName>
        <fullName evidence="3">Uncharacterized protein (DUF342 family)</fullName>
    </submittedName>
</protein>
<dbReference type="Pfam" id="PF03961">
    <property type="entry name" value="FapA"/>
    <property type="match status" value="1"/>
</dbReference>
<dbReference type="AlphaFoldDB" id="A0A938XZL4"/>